<evidence type="ECO:0000313" key="2">
    <source>
        <dbReference type="EMBL" id="ADN74972.1"/>
    </source>
</evidence>
<sequence>MSLMSMPFVDTGFDTGLHVMASVVMIGTLAALAYGFWKIHELPISQAHKRRHQQLGLITVLTWIGFIWHWVWVLAVILAFLDGGQILRRVRDIWHESPAQAKPQQEQEVDHA</sequence>
<dbReference type="eggNOG" id="ENOG5033YRA">
    <property type="taxonomic scope" value="Bacteria"/>
</dbReference>
<dbReference type="OrthoDB" id="6400409at2"/>
<dbReference type="GeneID" id="67181001"/>
<evidence type="ECO:0000256" key="1">
    <source>
        <dbReference type="SAM" id="Phobius"/>
    </source>
</evidence>
<gene>
    <name evidence="2" type="ordered locus">Fbal_0761</name>
</gene>
<proteinExistence type="predicted"/>
<dbReference type="STRING" id="550540.Fbal_0761"/>
<dbReference type="Proteomes" id="UP000006683">
    <property type="component" value="Chromosome"/>
</dbReference>
<name>E1SSD2_FERBD</name>
<keyword evidence="1" id="KW-0812">Transmembrane</keyword>
<feature type="transmembrane region" description="Helical" evidence="1">
    <location>
        <begin position="15"/>
        <end position="37"/>
    </location>
</feature>
<dbReference type="KEGG" id="fbl:Fbal_0761"/>
<protein>
    <submittedName>
        <fullName evidence="2">Major facilitator superfamily permease</fullName>
    </submittedName>
</protein>
<reference evidence="2 3" key="1">
    <citation type="journal article" date="2010" name="Stand. Genomic Sci.">
        <title>Complete genome sequence of Ferrimonas balearica type strain (PAT).</title>
        <authorList>
            <person name="Nolan M."/>
            <person name="Sikorski J."/>
            <person name="Davenport K."/>
            <person name="Lucas S."/>
            <person name="Glavina Del Rio T."/>
            <person name="Tice H."/>
            <person name="Cheng J."/>
            <person name="Goodwin L."/>
            <person name="Pitluck S."/>
            <person name="Liolios K."/>
            <person name="Ivanova N."/>
            <person name="Mavromatis K."/>
            <person name="Ovchinnikova G."/>
            <person name="Pati A."/>
            <person name="Chen A."/>
            <person name="Palaniappan K."/>
            <person name="Land M."/>
            <person name="Hauser L."/>
            <person name="Chang Y."/>
            <person name="Jeffries C."/>
            <person name="Tapia R."/>
            <person name="Brettin T."/>
            <person name="Detter J."/>
            <person name="Han C."/>
            <person name="Yasawong M."/>
            <person name="Rohde M."/>
            <person name="Tindall B."/>
            <person name="Goker M."/>
            <person name="Woyke T."/>
            <person name="Bristow J."/>
            <person name="Eisen J."/>
            <person name="Markowitz V."/>
            <person name="Hugenholtz P."/>
            <person name="Kyrpides N."/>
            <person name="Klenk H."/>
            <person name="Lapidus A."/>
        </authorList>
    </citation>
    <scope>NUCLEOTIDE SEQUENCE [LARGE SCALE GENOMIC DNA]</scope>
    <source>
        <strain evidence="3">DSM 9799 / CCM 4581 / KCTC 23876 / PAT</strain>
    </source>
</reference>
<organism evidence="2 3">
    <name type="scientific">Ferrimonas balearica (strain DSM 9799 / CCM 4581 / KCTC 23876 / PAT)</name>
    <dbReference type="NCBI Taxonomy" id="550540"/>
    <lineage>
        <taxon>Bacteria</taxon>
        <taxon>Pseudomonadati</taxon>
        <taxon>Pseudomonadota</taxon>
        <taxon>Gammaproteobacteria</taxon>
        <taxon>Alteromonadales</taxon>
        <taxon>Ferrimonadaceae</taxon>
        <taxon>Ferrimonas</taxon>
    </lineage>
</organism>
<dbReference type="HOGENOM" id="CLU_166883_0_0_6"/>
<feature type="transmembrane region" description="Helical" evidence="1">
    <location>
        <begin position="57"/>
        <end position="81"/>
    </location>
</feature>
<keyword evidence="3" id="KW-1185">Reference proteome</keyword>
<evidence type="ECO:0000313" key="3">
    <source>
        <dbReference type="Proteomes" id="UP000006683"/>
    </source>
</evidence>
<dbReference type="AlphaFoldDB" id="E1SSD2"/>
<dbReference type="RefSeq" id="WP_013344278.1">
    <property type="nucleotide sequence ID" value="NC_014541.1"/>
</dbReference>
<keyword evidence="1" id="KW-1133">Transmembrane helix</keyword>
<keyword evidence="1" id="KW-0472">Membrane</keyword>
<accession>E1SSD2</accession>
<dbReference type="EMBL" id="CP002209">
    <property type="protein sequence ID" value="ADN74972.1"/>
    <property type="molecule type" value="Genomic_DNA"/>
</dbReference>